<name>A0A314L009_NICAT</name>
<dbReference type="AlphaFoldDB" id="A0A314L009"/>
<dbReference type="EMBL" id="MJEQ01000636">
    <property type="protein sequence ID" value="OIT34920.1"/>
    <property type="molecule type" value="Genomic_DNA"/>
</dbReference>
<evidence type="ECO:0000313" key="1">
    <source>
        <dbReference type="EMBL" id="OIT34920.1"/>
    </source>
</evidence>
<reference evidence="1" key="1">
    <citation type="submission" date="2016-11" db="EMBL/GenBank/DDBJ databases">
        <title>The genome of Nicotiana attenuata.</title>
        <authorList>
            <person name="Xu S."/>
            <person name="Brockmoeller T."/>
            <person name="Gaquerel E."/>
            <person name="Navarro A."/>
            <person name="Kuhl H."/>
            <person name="Gase K."/>
            <person name="Ling Z."/>
            <person name="Zhou W."/>
            <person name="Kreitzer C."/>
            <person name="Stanke M."/>
            <person name="Tang H."/>
            <person name="Lyons E."/>
            <person name="Pandey P."/>
            <person name="Pandey S.P."/>
            <person name="Timmermann B."/>
            <person name="Baldwin I.T."/>
        </authorList>
    </citation>
    <scope>NUCLEOTIDE SEQUENCE [LARGE SCALE GENOMIC DNA]</scope>
    <source>
        <strain evidence="1">UT</strain>
    </source>
</reference>
<proteinExistence type="predicted"/>
<sequence length="83" mass="9389">MDITTYLMLESFFDISLLFRDAYGNIVVNFAAFQSHQVIFSIGTCTCSSILKLELLLFGIGGKCYLRNMMSTRCNKIICISRS</sequence>
<organism evidence="1 2">
    <name type="scientific">Nicotiana attenuata</name>
    <name type="common">Coyote tobacco</name>
    <dbReference type="NCBI Taxonomy" id="49451"/>
    <lineage>
        <taxon>Eukaryota</taxon>
        <taxon>Viridiplantae</taxon>
        <taxon>Streptophyta</taxon>
        <taxon>Embryophyta</taxon>
        <taxon>Tracheophyta</taxon>
        <taxon>Spermatophyta</taxon>
        <taxon>Magnoliopsida</taxon>
        <taxon>eudicotyledons</taxon>
        <taxon>Gunneridae</taxon>
        <taxon>Pentapetalae</taxon>
        <taxon>asterids</taxon>
        <taxon>lamiids</taxon>
        <taxon>Solanales</taxon>
        <taxon>Solanaceae</taxon>
        <taxon>Nicotianoideae</taxon>
        <taxon>Nicotianeae</taxon>
        <taxon>Nicotiana</taxon>
    </lineage>
</organism>
<protein>
    <submittedName>
        <fullName evidence="1">Uncharacterized protein</fullName>
    </submittedName>
</protein>
<comment type="caution">
    <text evidence="1">The sequence shown here is derived from an EMBL/GenBank/DDBJ whole genome shotgun (WGS) entry which is preliminary data.</text>
</comment>
<accession>A0A314L009</accession>
<gene>
    <name evidence="1" type="ORF">A4A49_53448</name>
</gene>
<evidence type="ECO:0000313" key="2">
    <source>
        <dbReference type="Proteomes" id="UP000187609"/>
    </source>
</evidence>
<dbReference type="Proteomes" id="UP000187609">
    <property type="component" value="Unassembled WGS sequence"/>
</dbReference>
<dbReference type="Gramene" id="OIT34920">
    <property type="protein sequence ID" value="OIT34920"/>
    <property type="gene ID" value="A4A49_53448"/>
</dbReference>
<keyword evidence="2" id="KW-1185">Reference proteome</keyword>